<reference evidence="3" key="1">
    <citation type="submission" date="2021-02" db="EMBL/GenBank/DDBJ databases">
        <title>First Annotated Genome of the Yellow-green Alga Tribonema minus.</title>
        <authorList>
            <person name="Mahan K.M."/>
        </authorList>
    </citation>
    <scope>NUCLEOTIDE SEQUENCE</scope>
    <source>
        <strain evidence="3">UTEX B ZZ1240</strain>
    </source>
</reference>
<keyword evidence="4" id="KW-1185">Reference proteome</keyword>
<gene>
    <name evidence="3" type="ORF">JKP88DRAFT_201443</name>
</gene>
<evidence type="ECO:0000259" key="2">
    <source>
        <dbReference type="Pfam" id="PF00850"/>
    </source>
</evidence>
<dbReference type="InterPro" id="IPR037138">
    <property type="entry name" value="His_deacetylse_dom_sf"/>
</dbReference>
<comment type="caution">
    <text evidence="3">The sequence shown here is derived from an EMBL/GenBank/DDBJ whole genome shotgun (WGS) entry which is preliminary data.</text>
</comment>
<dbReference type="GO" id="GO:0004407">
    <property type="term" value="F:histone deacetylase activity"/>
    <property type="evidence" value="ECO:0007669"/>
    <property type="project" value="TreeGrafter"/>
</dbReference>
<feature type="domain" description="Histone deacetylase" evidence="2">
    <location>
        <begin position="51"/>
        <end position="341"/>
    </location>
</feature>
<feature type="region of interest" description="Disordered" evidence="1">
    <location>
        <begin position="367"/>
        <end position="386"/>
    </location>
</feature>
<dbReference type="InterPro" id="IPR000286">
    <property type="entry name" value="HDACs"/>
</dbReference>
<dbReference type="EMBL" id="JAFCMP010000511">
    <property type="protein sequence ID" value="KAG5178947.1"/>
    <property type="molecule type" value="Genomic_DNA"/>
</dbReference>
<organism evidence="3 4">
    <name type="scientific">Tribonema minus</name>
    <dbReference type="NCBI Taxonomy" id="303371"/>
    <lineage>
        <taxon>Eukaryota</taxon>
        <taxon>Sar</taxon>
        <taxon>Stramenopiles</taxon>
        <taxon>Ochrophyta</taxon>
        <taxon>PX clade</taxon>
        <taxon>Xanthophyceae</taxon>
        <taxon>Tribonematales</taxon>
        <taxon>Tribonemataceae</taxon>
        <taxon>Tribonema</taxon>
    </lineage>
</organism>
<dbReference type="Pfam" id="PF00850">
    <property type="entry name" value="Hist_deacetyl"/>
    <property type="match status" value="1"/>
</dbReference>
<evidence type="ECO:0000256" key="1">
    <source>
        <dbReference type="SAM" id="MobiDB-lite"/>
    </source>
</evidence>
<accession>A0A836CB28</accession>
<dbReference type="AlphaFoldDB" id="A0A836CB28"/>
<dbReference type="PANTHER" id="PTHR10625">
    <property type="entry name" value="HISTONE DEACETYLASE HDAC1-RELATED"/>
    <property type="match status" value="1"/>
</dbReference>
<protein>
    <recommendedName>
        <fullName evidence="2">Histone deacetylase domain-containing protein</fullName>
    </recommendedName>
</protein>
<dbReference type="PRINTS" id="PR01270">
    <property type="entry name" value="HDASUPER"/>
</dbReference>
<evidence type="ECO:0000313" key="3">
    <source>
        <dbReference type="EMBL" id="KAG5178947.1"/>
    </source>
</evidence>
<dbReference type="Proteomes" id="UP000664859">
    <property type="component" value="Unassembled WGS sequence"/>
</dbReference>
<dbReference type="CDD" id="cd11599">
    <property type="entry name" value="HDAC_classII_2"/>
    <property type="match status" value="1"/>
</dbReference>
<dbReference type="Gene3D" id="3.40.800.20">
    <property type="entry name" value="Histone deacetylase domain"/>
    <property type="match status" value="1"/>
</dbReference>
<dbReference type="InterPro" id="IPR023696">
    <property type="entry name" value="Ureohydrolase_dom_sf"/>
</dbReference>
<sequence>MASLAAAAAEVAAVASPTNQLSTGQGQLNGEEPATLVIHHSACEGHQIPRHFECPARSHSIMKALSDNFPSMPRQLAPNITREELSLFHTERLIGKVFARCAASEQSGNLVSLDVDTAIMPRSREAITRAAGAVAHATKEVAAGRCVNAFCCVRPPGHHATPDVSMGFCFFNNVGVAAGMAHEQLGFERVAVVDFDVHHGNGTQAGLEKLPYAFFASTHVGYGFYPGTGEAHERGKFKNVINMPFLEGTGSGDFRAAYADVILPALREFDPDIVFISAGFDAHEDDPLGEMELTADDFGWVTREICAVAADVCNGRVVSALEGGYNFEAISKSAVAHVQALRDAAAAQRGRAAAAAAAPAAAEEGVAGPAAVGEGPEAAATDETAQPTLADAAIAAAAVETAAEVAELEEAIAKLEVTEDAALTPTAQS</sequence>
<evidence type="ECO:0000313" key="4">
    <source>
        <dbReference type="Proteomes" id="UP000664859"/>
    </source>
</evidence>
<dbReference type="GO" id="GO:0040029">
    <property type="term" value="P:epigenetic regulation of gene expression"/>
    <property type="evidence" value="ECO:0007669"/>
    <property type="project" value="TreeGrafter"/>
</dbReference>
<dbReference type="SUPFAM" id="SSF52768">
    <property type="entry name" value="Arginase/deacetylase"/>
    <property type="match status" value="1"/>
</dbReference>
<name>A0A836CB28_9STRA</name>
<dbReference type="InterPro" id="IPR023801">
    <property type="entry name" value="His_deacetylse_dom"/>
</dbReference>
<proteinExistence type="predicted"/>
<feature type="compositionally biased region" description="Low complexity" evidence="1">
    <location>
        <begin position="367"/>
        <end position="379"/>
    </location>
</feature>
<dbReference type="OrthoDB" id="424012at2759"/>
<dbReference type="PANTHER" id="PTHR10625:SF10">
    <property type="entry name" value="HISTONE DEACETYLASE HDAC1"/>
    <property type="match status" value="1"/>
</dbReference>